<protein>
    <submittedName>
        <fullName evidence="8">Long-chain fatty acid transport protein</fullName>
    </submittedName>
</protein>
<gene>
    <name evidence="8" type="ORF">MT2528_0944</name>
</gene>
<accession>A0ABY1H8X9</accession>
<keyword evidence="3" id="KW-1134">Transmembrane beta strand</keyword>
<evidence type="ECO:0000256" key="4">
    <source>
        <dbReference type="ARBA" id="ARBA00022692"/>
    </source>
</evidence>
<sequence>MQKSNLFKRSVVSRSIVESIVKATITATILASAQASAAGFQVNVQSASALGNANAGFAANTDNVAVIATNPAAAASFNKFAFSFGGAYIDPTVETTGENTPLAPYYASFNNGFGTNYSGPSKSDYDVENSVNPATLPSVYAVLPVGNKLAIGLAGYTNYGTNTEFPDSYAAGLLGGSTHLTTFNLNPSLAIKLGSKIRLGVGAQIVYGSAELERNLGDAAALGAMQGISAAAQAGATPAQLGGAIAANNAQLSGLAGGSQAFIMEGDDFGFGWNAGLLFDLSDNHKIGVSYRSEVELSFEGEYSNYQGANLEGQLDLSLPAMAELGGYHRFGHIALQYGVVWTEWSSFDGLRGLLAQNNDVVLFEKGYNYEDNIRYSAALSYYLGNKVILRAGYALDEAAGDTTISIPDSERQWYTAGLTFKISKTLSLDLAAAYIVGKDTSFTETDTNTGLTYVFTNKAEAVVGSAQVNLVF</sequence>
<keyword evidence="7" id="KW-0998">Cell outer membrane</keyword>
<name>A0ABY1H8X9_9GAMM</name>
<evidence type="ECO:0000256" key="3">
    <source>
        <dbReference type="ARBA" id="ARBA00022452"/>
    </source>
</evidence>
<comment type="similarity">
    <text evidence="2">Belongs to the OmpP1/FadL family.</text>
</comment>
<comment type="caution">
    <text evidence="8">The sequence shown here is derived from an EMBL/GenBank/DDBJ whole genome shotgun (WGS) entry which is preliminary data.</text>
</comment>
<reference evidence="8 9" key="1">
    <citation type="submission" date="2016-11" db="EMBL/GenBank/DDBJ databases">
        <authorList>
            <person name="Klemetsen T."/>
        </authorList>
    </citation>
    <scope>NUCLEOTIDE SEQUENCE [LARGE SCALE GENOMIC DNA]</scope>
    <source>
        <strain evidence="8">MT 2528</strain>
    </source>
</reference>
<comment type="subcellular location">
    <subcellularLocation>
        <location evidence="1">Cell outer membrane</location>
        <topology evidence="1">Multi-pass membrane protein</topology>
    </subcellularLocation>
</comment>
<dbReference type="RefSeq" id="WP_075471229.1">
    <property type="nucleotide sequence ID" value="NZ_CAWQZC010000052.1"/>
</dbReference>
<dbReference type="Proteomes" id="UP000182660">
    <property type="component" value="Unassembled WGS sequence"/>
</dbReference>
<keyword evidence="9" id="KW-1185">Reference proteome</keyword>
<evidence type="ECO:0000313" key="8">
    <source>
        <dbReference type="EMBL" id="SGY85943.1"/>
    </source>
</evidence>
<organism evidence="8 9">
    <name type="scientific">Moritella viscosa</name>
    <dbReference type="NCBI Taxonomy" id="80854"/>
    <lineage>
        <taxon>Bacteria</taxon>
        <taxon>Pseudomonadati</taxon>
        <taxon>Pseudomonadota</taxon>
        <taxon>Gammaproteobacteria</taxon>
        <taxon>Alteromonadales</taxon>
        <taxon>Moritellaceae</taxon>
        <taxon>Moritella</taxon>
    </lineage>
</organism>
<evidence type="ECO:0000256" key="7">
    <source>
        <dbReference type="ARBA" id="ARBA00023237"/>
    </source>
</evidence>
<dbReference type="Pfam" id="PF03349">
    <property type="entry name" value="Toluene_X"/>
    <property type="match status" value="1"/>
</dbReference>
<keyword evidence="6" id="KW-0472">Membrane</keyword>
<evidence type="ECO:0000256" key="5">
    <source>
        <dbReference type="ARBA" id="ARBA00022729"/>
    </source>
</evidence>
<dbReference type="Gene3D" id="2.40.160.60">
    <property type="entry name" value="Outer membrane protein transport protein (OMPP1/FadL/TodX)"/>
    <property type="match status" value="1"/>
</dbReference>
<evidence type="ECO:0000313" key="9">
    <source>
        <dbReference type="Proteomes" id="UP000182660"/>
    </source>
</evidence>
<dbReference type="EMBL" id="FPLJ01000029">
    <property type="protein sequence ID" value="SGY85943.1"/>
    <property type="molecule type" value="Genomic_DNA"/>
</dbReference>
<evidence type="ECO:0000256" key="1">
    <source>
        <dbReference type="ARBA" id="ARBA00004571"/>
    </source>
</evidence>
<evidence type="ECO:0000256" key="2">
    <source>
        <dbReference type="ARBA" id="ARBA00008163"/>
    </source>
</evidence>
<dbReference type="PANTHER" id="PTHR35093">
    <property type="entry name" value="OUTER MEMBRANE PROTEIN NMB0088-RELATED"/>
    <property type="match status" value="1"/>
</dbReference>
<proteinExistence type="inferred from homology"/>
<dbReference type="GeneID" id="61294689"/>
<keyword evidence="5" id="KW-0732">Signal</keyword>
<dbReference type="PANTHER" id="PTHR35093:SF3">
    <property type="entry name" value="LONG-CHAIN FATTY ACID TRANSPORT PROTEIN"/>
    <property type="match status" value="1"/>
</dbReference>
<evidence type="ECO:0000256" key="6">
    <source>
        <dbReference type="ARBA" id="ARBA00023136"/>
    </source>
</evidence>
<dbReference type="InterPro" id="IPR005017">
    <property type="entry name" value="OMPP1/FadL/TodX"/>
</dbReference>
<keyword evidence="4" id="KW-0812">Transmembrane</keyword>
<dbReference type="SUPFAM" id="SSF56935">
    <property type="entry name" value="Porins"/>
    <property type="match status" value="1"/>
</dbReference>